<feature type="transmembrane region" description="Helical" evidence="5">
    <location>
        <begin position="231"/>
        <end position="255"/>
    </location>
</feature>
<keyword evidence="3 5" id="KW-1133">Transmembrane helix</keyword>
<comment type="subcellular location">
    <subcellularLocation>
        <location evidence="1">Membrane</location>
        <topology evidence="1">Multi-pass membrane protein</topology>
    </subcellularLocation>
</comment>
<feature type="transmembrane region" description="Helical" evidence="5">
    <location>
        <begin position="170"/>
        <end position="195"/>
    </location>
</feature>
<organism evidence="7 8">
    <name type="scientific">Bombus vosnesenskii</name>
    <dbReference type="NCBI Taxonomy" id="207650"/>
    <lineage>
        <taxon>Eukaryota</taxon>
        <taxon>Metazoa</taxon>
        <taxon>Ecdysozoa</taxon>
        <taxon>Arthropoda</taxon>
        <taxon>Hexapoda</taxon>
        <taxon>Insecta</taxon>
        <taxon>Pterygota</taxon>
        <taxon>Neoptera</taxon>
        <taxon>Endopterygota</taxon>
        <taxon>Hymenoptera</taxon>
        <taxon>Apocrita</taxon>
        <taxon>Aculeata</taxon>
        <taxon>Apoidea</taxon>
        <taxon>Anthophila</taxon>
        <taxon>Apidae</taxon>
        <taxon>Bombus</taxon>
        <taxon>Pyrobombus</taxon>
    </lineage>
</organism>
<feature type="transmembrane region" description="Helical" evidence="5">
    <location>
        <begin position="108"/>
        <end position="129"/>
    </location>
</feature>
<evidence type="ECO:0000256" key="2">
    <source>
        <dbReference type="ARBA" id="ARBA00022692"/>
    </source>
</evidence>
<name>A0A6J3KE83_9HYME</name>
<keyword evidence="4 5" id="KW-0472">Membrane</keyword>
<dbReference type="GO" id="GO:0005774">
    <property type="term" value="C:vacuolar membrane"/>
    <property type="evidence" value="ECO:0007669"/>
    <property type="project" value="TreeGrafter"/>
</dbReference>
<feature type="transmembrane region" description="Helical" evidence="5">
    <location>
        <begin position="352"/>
        <end position="374"/>
    </location>
</feature>
<evidence type="ECO:0000313" key="7">
    <source>
        <dbReference type="Proteomes" id="UP000504631"/>
    </source>
</evidence>
<evidence type="ECO:0000256" key="3">
    <source>
        <dbReference type="ARBA" id="ARBA00022989"/>
    </source>
</evidence>
<sequence length="485" mass="53714">MFLTEQSEGISNFSREFGINDREYRFTMGKCTKSEPTESPMQEFNSSTKIATVMIGEYNEKDELYNPFEHRDKKNTNSDFGALAHLLKSSLGTGILAMPNAVKNGGALFGGIGTIIIGIICAHCVHILVRSSHVLCKKTKTPQMTFAETAEAAFFNGPKTLRPFANASRILVNIALCATYLGGTCVYVVFISTSIKQVVDYHTGMDISLRMYILTLIPAVLLLGQIRNLKYLVPFSIMANLSMLVGFAITLYYIFSGTESPQNIKLIAPVEHLPIFFATVLFAIEGIGVVMPVENSMRNPQHFLGCPSVLNITMTIVVALYATLGVFGYLKYGEAVDATITLNIPITEIPGQMVKLLIALAVLFTYGLQFTVPIDIIWRLMKDKFSHKYERISETAIRMFIALFTIAVACLVPKLEPFISLVGSVFFSILGIAIPATVETVSCWDGHLGKYNWRLWKNSVLLIFSLLALVSGSWISIIDIIKLYQ</sequence>
<dbReference type="InterPro" id="IPR013057">
    <property type="entry name" value="AA_transpt_TM"/>
</dbReference>
<dbReference type="RefSeq" id="XP_033350314.1">
    <property type="nucleotide sequence ID" value="XM_033494423.1"/>
</dbReference>
<dbReference type="Pfam" id="PF01490">
    <property type="entry name" value="Aa_trans"/>
    <property type="match status" value="1"/>
</dbReference>
<dbReference type="GeneID" id="117233816"/>
<reference evidence="8" key="1">
    <citation type="submission" date="2025-08" db="UniProtKB">
        <authorList>
            <consortium name="RefSeq"/>
        </authorList>
    </citation>
    <scope>IDENTIFICATION</scope>
    <source>
        <tissue evidence="8">Muscle</tissue>
    </source>
</reference>
<dbReference type="PANTHER" id="PTHR22950:SF494">
    <property type="entry name" value="GH04538P"/>
    <property type="match status" value="1"/>
</dbReference>
<keyword evidence="2 5" id="KW-0812">Transmembrane</keyword>
<proteinExistence type="predicted"/>
<evidence type="ECO:0000313" key="8">
    <source>
        <dbReference type="RefSeq" id="XP_033350314.1"/>
    </source>
</evidence>
<feature type="transmembrane region" description="Helical" evidence="5">
    <location>
        <begin position="418"/>
        <end position="438"/>
    </location>
</feature>
<evidence type="ECO:0000259" key="6">
    <source>
        <dbReference type="Pfam" id="PF01490"/>
    </source>
</evidence>
<evidence type="ECO:0000256" key="1">
    <source>
        <dbReference type="ARBA" id="ARBA00004141"/>
    </source>
</evidence>
<accession>A0A6J3KE83</accession>
<dbReference type="GO" id="GO:0015179">
    <property type="term" value="F:L-amino acid transmembrane transporter activity"/>
    <property type="evidence" value="ECO:0007669"/>
    <property type="project" value="TreeGrafter"/>
</dbReference>
<dbReference type="AlphaFoldDB" id="A0A6J3KE83"/>
<feature type="transmembrane region" description="Helical" evidence="5">
    <location>
        <begin position="309"/>
        <end position="332"/>
    </location>
</feature>
<feature type="transmembrane region" description="Helical" evidence="5">
    <location>
        <begin position="207"/>
        <end position="224"/>
    </location>
</feature>
<feature type="domain" description="Amino acid transporter transmembrane" evidence="6">
    <location>
        <begin position="81"/>
        <end position="478"/>
    </location>
</feature>
<feature type="transmembrane region" description="Helical" evidence="5">
    <location>
        <begin position="395"/>
        <end position="412"/>
    </location>
</feature>
<dbReference type="Proteomes" id="UP000504631">
    <property type="component" value="Unplaced"/>
</dbReference>
<protein>
    <submittedName>
        <fullName evidence="8">Proton-coupled amino acid transporter-like protein pathetic</fullName>
    </submittedName>
</protein>
<gene>
    <name evidence="8" type="primary">LOC117233816</name>
</gene>
<feature type="transmembrane region" description="Helical" evidence="5">
    <location>
        <begin position="459"/>
        <end position="481"/>
    </location>
</feature>
<dbReference type="KEGG" id="bvk:117233816"/>
<keyword evidence="7" id="KW-1185">Reference proteome</keyword>
<evidence type="ECO:0000256" key="5">
    <source>
        <dbReference type="SAM" id="Phobius"/>
    </source>
</evidence>
<feature type="transmembrane region" description="Helical" evidence="5">
    <location>
        <begin position="275"/>
        <end position="297"/>
    </location>
</feature>
<dbReference type="PANTHER" id="PTHR22950">
    <property type="entry name" value="AMINO ACID TRANSPORTER"/>
    <property type="match status" value="1"/>
</dbReference>
<evidence type="ECO:0000256" key="4">
    <source>
        <dbReference type="ARBA" id="ARBA00023136"/>
    </source>
</evidence>